<feature type="compositionally biased region" description="Polar residues" evidence="1">
    <location>
        <begin position="287"/>
        <end position="312"/>
    </location>
</feature>
<dbReference type="Proteomes" id="UP001497453">
    <property type="component" value="Chromosome 1"/>
</dbReference>
<dbReference type="EMBL" id="OZ037944">
    <property type="protein sequence ID" value="CAL1694952.1"/>
    <property type="molecule type" value="Genomic_DNA"/>
</dbReference>
<feature type="compositionally biased region" description="Polar residues" evidence="1">
    <location>
        <begin position="1"/>
        <end position="14"/>
    </location>
</feature>
<name>A0ABP1CGY8_9APHY</name>
<evidence type="ECO:0000256" key="1">
    <source>
        <dbReference type="SAM" id="MobiDB-lite"/>
    </source>
</evidence>
<keyword evidence="3" id="KW-1185">Reference proteome</keyword>
<feature type="region of interest" description="Disordered" evidence="1">
    <location>
        <begin position="103"/>
        <end position="170"/>
    </location>
</feature>
<accession>A0ABP1CGY8</accession>
<sequence>MTFYHQTRSPSPLSGRSRKPCGTERSSASAPKPRGGASGLIKKLFTLNLARKVDPPETSRYNPRPYPQAESSSCASGQYERDTLVQRVSEALLSMKRHARADSVSSISSYSSSGTPGMDFDSASGTSTPLSSGVCTPVTPGSFQGSPASRKFKRERRASHGSNYSDDSGIVIDGHNTRHLIFKEPTQPYIERPVARVEPVREPLALIDISCQPYRRPLKRPARSKASVLRAALCQPPASTPRPMFKASPPASVSPPLFKLPPLPRYNPYVRPRAESLSSAVCHKPDQVQNSPKYPSSGSSTKLSRRNSTLSGLWTHRKKPEMARTRSDLFFL</sequence>
<evidence type="ECO:0000313" key="3">
    <source>
        <dbReference type="Proteomes" id="UP001497453"/>
    </source>
</evidence>
<gene>
    <name evidence="2" type="ORF">GFSPODELE1_LOCUS528</name>
</gene>
<feature type="compositionally biased region" description="Low complexity" evidence="1">
    <location>
        <begin position="103"/>
        <end position="113"/>
    </location>
</feature>
<reference evidence="3" key="1">
    <citation type="submission" date="2024-04" db="EMBL/GenBank/DDBJ databases">
        <authorList>
            <person name="Shaw F."/>
            <person name="Minotto A."/>
        </authorList>
    </citation>
    <scope>NUCLEOTIDE SEQUENCE [LARGE SCALE GENOMIC DNA]</scope>
</reference>
<feature type="compositionally biased region" description="Basic residues" evidence="1">
    <location>
        <begin position="150"/>
        <end position="159"/>
    </location>
</feature>
<proteinExistence type="predicted"/>
<organism evidence="2 3">
    <name type="scientific">Somion occarium</name>
    <dbReference type="NCBI Taxonomy" id="3059160"/>
    <lineage>
        <taxon>Eukaryota</taxon>
        <taxon>Fungi</taxon>
        <taxon>Dikarya</taxon>
        <taxon>Basidiomycota</taxon>
        <taxon>Agaricomycotina</taxon>
        <taxon>Agaricomycetes</taxon>
        <taxon>Polyporales</taxon>
        <taxon>Cerrenaceae</taxon>
        <taxon>Somion</taxon>
    </lineage>
</organism>
<feature type="region of interest" description="Disordered" evidence="1">
    <location>
        <begin position="277"/>
        <end position="319"/>
    </location>
</feature>
<evidence type="ECO:0000313" key="2">
    <source>
        <dbReference type="EMBL" id="CAL1694952.1"/>
    </source>
</evidence>
<protein>
    <submittedName>
        <fullName evidence="2">Uncharacterized protein</fullName>
    </submittedName>
</protein>
<feature type="compositionally biased region" description="Polar residues" evidence="1">
    <location>
        <begin position="123"/>
        <end position="147"/>
    </location>
</feature>
<feature type="region of interest" description="Disordered" evidence="1">
    <location>
        <begin position="1"/>
        <end position="81"/>
    </location>
</feature>